<dbReference type="RefSeq" id="WP_088076826.1">
    <property type="nucleotide sequence ID" value="NZ_JAHQCR010000070.1"/>
</dbReference>
<evidence type="ECO:0000256" key="3">
    <source>
        <dbReference type="ARBA" id="ARBA00023163"/>
    </source>
</evidence>
<gene>
    <name evidence="5" type="ORF">KS407_17220</name>
</gene>
<reference evidence="5 6" key="1">
    <citation type="submission" date="2021-06" db="EMBL/GenBank/DDBJ databases">
        <title>Bacillus sp. RD4P76, an endophyte from a halophyte.</title>
        <authorList>
            <person name="Sun J.-Q."/>
        </authorList>
    </citation>
    <scope>NUCLEOTIDE SEQUENCE [LARGE SCALE GENOMIC DNA]</scope>
    <source>
        <strain evidence="5 6">JCM 17098</strain>
    </source>
</reference>
<keyword evidence="2" id="KW-0238">DNA-binding</keyword>
<protein>
    <submittedName>
        <fullName evidence="5">Helix-turn-helix domain-containing protein</fullName>
    </submittedName>
</protein>
<dbReference type="InterPro" id="IPR010982">
    <property type="entry name" value="Lambda_DNA-bd_dom_sf"/>
</dbReference>
<dbReference type="PANTHER" id="PTHR46797:SF23">
    <property type="entry name" value="HTH-TYPE TRANSCRIPTIONAL REGULATOR SUTR"/>
    <property type="match status" value="1"/>
</dbReference>
<name>A0ABS6K131_9BACI</name>
<dbReference type="Proteomes" id="UP000790580">
    <property type="component" value="Unassembled WGS sequence"/>
</dbReference>
<keyword evidence="1" id="KW-0805">Transcription regulation</keyword>
<sequence>MSEQRFDSKEMRQFIGMKVRDIRIEKGLTHEKVAEDAGLNEKSISRIEKGETDIKTSTLFKLGKGLGLTNPSYILEDAIKYLYSKEKNDN</sequence>
<dbReference type="CDD" id="cd00093">
    <property type="entry name" value="HTH_XRE"/>
    <property type="match status" value="1"/>
</dbReference>
<dbReference type="InterPro" id="IPR050807">
    <property type="entry name" value="TransReg_Diox_bact_type"/>
</dbReference>
<dbReference type="PANTHER" id="PTHR46797">
    <property type="entry name" value="HTH-TYPE TRANSCRIPTIONAL REGULATOR"/>
    <property type="match status" value="1"/>
</dbReference>
<dbReference type="PROSITE" id="PS50943">
    <property type="entry name" value="HTH_CROC1"/>
    <property type="match status" value="1"/>
</dbReference>
<dbReference type="Gene3D" id="1.10.260.40">
    <property type="entry name" value="lambda repressor-like DNA-binding domains"/>
    <property type="match status" value="1"/>
</dbReference>
<comment type="caution">
    <text evidence="5">The sequence shown here is derived from an EMBL/GenBank/DDBJ whole genome shotgun (WGS) entry which is preliminary data.</text>
</comment>
<dbReference type="EMBL" id="JAHQCR010000070">
    <property type="protein sequence ID" value="MBU9723162.1"/>
    <property type="molecule type" value="Genomic_DNA"/>
</dbReference>
<dbReference type="SMART" id="SM00530">
    <property type="entry name" value="HTH_XRE"/>
    <property type="match status" value="1"/>
</dbReference>
<organism evidence="5 6">
    <name type="scientific">Evansella alkalicola</name>
    <dbReference type="NCBI Taxonomy" id="745819"/>
    <lineage>
        <taxon>Bacteria</taxon>
        <taxon>Bacillati</taxon>
        <taxon>Bacillota</taxon>
        <taxon>Bacilli</taxon>
        <taxon>Bacillales</taxon>
        <taxon>Bacillaceae</taxon>
        <taxon>Evansella</taxon>
    </lineage>
</organism>
<keyword evidence="6" id="KW-1185">Reference proteome</keyword>
<feature type="domain" description="HTH cro/C1-type" evidence="4">
    <location>
        <begin position="19"/>
        <end position="74"/>
    </location>
</feature>
<dbReference type="InterPro" id="IPR001387">
    <property type="entry name" value="Cro/C1-type_HTH"/>
</dbReference>
<evidence type="ECO:0000259" key="4">
    <source>
        <dbReference type="PROSITE" id="PS50943"/>
    </source>
</evidence>
<proteinExistence type="predicted"/>
<keyword evidence="3" id="KW-0804">Transcription</keyword>
<evidence type="ECO:0000256" key="2">
    <source>
        <dbReference type="ARBA" id="ARBA00023125"/>
    </source>
</evidence>
<accession>A0ABS6K131</accession>
<dbReference type="Pfam" id="PF01381">
    <property type="entry name" value="HTH_3"/>
    <property type="match status" value="1"/>
</dbReference>
<evidence type="ECO:0000256" key="1">
    <source>
        <dbReference type="ARBA" id="ARBA00023015"/>
    </source>
</evidence>
<evidence type="ECO:0000313" key="6">
    <source>
        <dbReference type="Proteomes" id="UP000790580"/>
    </source>
</evidence>
<dbReference type="SUPFAM" id="SSF47413">
    <property type="entry name" value="lambda repressor-like DNA-binding domains"/>
    <property type="match status" value="1"/>
</dbReference>
<evidence type="ECO:0000313" key="5">
    <source>
        <dbReference type="EMBL" id="MBU9723162.1"/>
    </source>
</evidence>